<evidence type="ECO:0000313" key="3">
    <source>
        <dbReference type="Proteomes" id="UP000800235"/>
    </source>
</evidence>
<dbReference type="AlphaFoldDB" id="A0A9P4NK05"/>
<feature type="region of interest" description="Disordered" evidence="1">
    <location>
        <begin position="1"/>
        <end position="101"/>
    </location>
</feature>
<keyword evidence="3" id="KW-1185">Reference proteome</keyword>
<feature type="compositionally biased region" description="Basic and acidic residues" evidence="1">
    <location>
        <begin position="16"/>
        <end position="27"/>
    </location>
</feature>
<feature type="compositionally biased region" description="Basic and acidic residues" evidence="1">
    <location>
        <begin position="220"/>
        <end position="234"/>
    </location>
</feature>
<feature type="compositionally biased region" description="Polar residues" evidence="1">
    <location>
        <begin position="28"/>
        <end position="38"/>
    </location>
</feature>
<feature type="compositionally biased region" description="Polar residues" evidence="1">
    <location>
        <begin position="1"/>
        <end position="15"/>
    </location>
</feature>
<gene>
    <name evidence="2" type="ORF">EJ08DRAFT_412655</name>
</gene>
<protein>
    <submittedName>
        <fullName evidence="2">Uncharacterized protein</fullName>
    </submittedName>
</protein>
<feature type="compositionally biased region" description="Low complexity" evidence="1">
    <location>
        <begin position="123"/>
        <end position="145"/>
    </location>
</feature>
<name>A0A9P4NK05_9PEZI</name>
<feature type="compositionally biased region" description="Basic and acidic residues" evidence="1">
    <location>
        <begin position="87"/>
        <end position="98"/>
    </location>
</feature>
<feature type="compositionally biased region" description="Basic and acidic residues" evidence="1">
    <location>
        <begin position="45"/>
        <end position="64"/>
    </location>
</feature>
<comment type="caution">
    <text evidence="2">The sequence shown here is derived from an EMBL/GenBank/DDBJ whole genome shotgun (WGS) entry which is preliminary data.</text>
</comment>
<feature type="compositionally biased region" description="Basic residues" evidence="1">
    <location>
        <begin position="235"/>
        <end position="247"/>
    </location>
</feature>
<accession>A0A9P4NK05</accession>
<organism evidence="2 3">
    <name type="scientific">Tothia fuscella</name>
    <dbReference type="NCBI Taxonomy" id="1048955"/>
    <lineage>
        <taxon>Eukaryota</taxon>
        <taxon>Fungi</taxon>
        <taxon>Dikarya</taxon>
        <taxon>Ascomycota</taxon>
        <taxon>Pezizomycotina</taxon>
        <taxon>Dothideomycetes</taxon>
        <taxon>Pleosporomycetidae</taxon>
        <taxon>Venturiales</taxon>
        <taxon>Cylindrosympodiaceae</taxon>
        <taxon>Tothia</taxon>
    </lineage>
</organism>
<feature type="region of interest" description="Disordered" evidence="1">
    <location>
        <begin position="184"/>
        <end position="247"/>
    </location>
</feature>
<proteinExistence type="predicted"/>
<reference evidence="2" key="1">
    <citation type="journal article" date="2020" name="Stud. Mycol.">
        <title>101 Dothideomycetes genomes: a test case for predicting lifestyles and emergence of pathogens.</title>
        <authorList>
            <person name="Haridas S."/>
            <person name="Albert R."/>
            <person name="Binder M."/>
            <person name="Bloem J."/>
            <person name="Labutti K."/>
            <person name="Salamov A."/>
            <person name="Andreopoulos B."/>
            <person name="Baker S."/>
            <person name="Barry K."/>
            <person name="Bills G."/>
            <person name="Bluhm B."/>
            <person name="Cannon C."/>
            <person name="Castanera R."/>
            <person name="Culley D."/>
            <person name="Daum C."/>
            <person name="Ezra D."/>
            <person name="Gonzalez J."/>
            <person name="Henrissat B."/>
            <person name="Kuo A."/>
            <person name="Liang C."/>
            <person name="Lipzen A."/>
            <person name="Lutzoni F."/>
            <person name="Magnuson J."/>
            <person name="Mondo S."/>
            <person name="Nolan M."/>
            <person name="Ohm R."/>
            <person name="Pangilinan J."/>
            <person name="Park H.-J."/>
            <person name="Ramirez L."/>
            <person name="Alfaro M."/>
            <person name="Sun H."/>
            <person name="Tritt A."/>
            <person name="Yoshinaga Y."/>
            <person name="Zwiers L.-H."/>
            <person name="Turgeon B."/>
            <person name="Goodwin S."/>
            <person name="Spatafora J."/>
            <person name="Crous P."/>
            <person name="Grigoriev I."/>
        </authorList>
    </citation>
    <scope>NUCLEOTIDE SEQUENCE</scope>
    <source>
        <strain evidence="2">CBS 130266</strain>
    </source>
</reference>
<dbReference type="EMBL" id="MU007074">
    <property type="protein sequence ID" value="KAF2424472.1"/>
    <property type="molecule type" value="Genomic_DNA"/>
</dbReference>
<sequence length="247" mass="26761">MSSQRGQKDVSQPNIERQRRNSDKTPESRSTAQKHYTPTSPPGVRFHDDPADKRTGRSSREKNRSRSPSMSSRSPSRERRRQSRHSPSKDSAEEDKPWFKKKTLWTTVATLATVASLVPTAVSAQASTHAATASQRAARASSKSAKAVERSAEASIKSAEAGIRSAHAAQNSAMAQGHQDEFGRYVGPPLPRQMNGSVGGGSSLGSSRGSVMDGMGHGGVEGRRPLRQAIEHGSRPMRHSTAGRRQW</sequence>
<dbReference type="Proteomes" id="UP000800235">
    <property type="component" value="Unassembled WGS sequence"/>
</dbReference>
<evidence type="ECO:0000256" key="1">
    <source>
        <dbReference type="SAM" id="MobiDB-lite"/>
    </source>
</evidence>
<evidence type="ECO:0000313" key="2">
    <source>
        <dbReference type="EMBL" id="KAF2424472.1"/>
    </source>
</evidence>
<feature type="region of interest" description="Disordered" evidence="1">
    <location>
        <begin position="123"/>
        <end position="152"/>
    </location>
</feature>